<evidence type="ECO:0000313" key="4">
    <source>
        <dbReference type="EMBL" id="MBZ7986580.1"/>
    </source>
</evidence>
<gene>
    <name evidence="4" type="ORF">AVCANL283_00440</name>
</gene>
<accession>A0ABS7WP80</accession>
<feature type="domain" description="Organic solvent tolerance-like N-terminal" evidence="3">
    <location>
        <begin position="20"/>
        <end position="128"/>
    </location>
</feature>
<keyword evidence="1 2" id="KW-0732">Signal</keyword>
<reference evidence="4 5" key="1">
    <citation type="submission" date="2020-07" db="EMBL/GenBank/DDBJ databases">
        <title>Transfer of Campylobacter canadensis to the novel genus Avispirillum gen. nov., that also includes two novel species recovered from migratory waterfowl: Avispirillum anseris sp. nov. and Avispirillum brantae sp. nov.</title>
        <authorList>
            <person name="Miller W.G."/>
            <person name="Chapman M.H."/>
            <person name="Yee E."/>
            <person name="Inglis G.D."/>
        </authorList>
    </citation>
    <scope>NUCLEOTIDE SEQUENCE [LARGE SCALE GENOMIC DNA]</scope>
    <source>
        <strain evidence="4 5">L283</strain>
    </source>
</reference>
<proteinExistence type="predicted"/>
<evidence type="ECO:0000313" key="5">
    <source>
        <dbReference type="Proteomes" id="UP000786183"/>
    </source>
</evidence>
<dbReference type="Proteomes" id="UP000786183">
    <property type="component" value="Unassembled WGS sequence"/>
</dbReference>
<evidence type="ECO:0000256" key="2">
    <source>
        <dbReference type="SAM" id="SignalP"/>
    </source>
</evidence>
<dbReference type="PANTHER" id="PTHR36504">
    <property type="entry name" value="LIPOPOLYSACCHARIDE EXPORT SYSTEM PROTEIN LPTA"/>
    <property type="match status" value="1"/>
</dbReference>
<evidence type="ECO:0000259" key="3">
    <source>
        <dbReference type="Pfam" id="PF03968"/>
    </source>
</evidence>
<dbReference type="PANTHER" id="PTHR36504:SF1">
    <property type="entry name" value="LIPOPOLYSACCHARIDE EXPORT SYSTEM PROTEIN LPTA"/>
    <property type="match status" value="1"/>
</dbReference>
<sequence length="151" mass="17446">MYKLILLSFLSLFLFAQKIEINADLFKANKKDNIGIFTGNVFIKKENDFLQANEVRVIFNEKNVIIKYSAKDISDFKLSVNDKIITGKCKELEYDVLKNIYELKGDVVLKEDKKELNAQLVKVNQKTGEYLVDSNKNNPVKFIFELNNANN</sequence>
<dbReference type="InterPro" id="IPR005653">
    <property type="entry name" value="OstA-like_N"/>
</dbReference>
<name>A0ABS7WP80_9BACT</name>
<comment type="caution">
    <text evidence="4">The sequence shown here is derived from an EMBL/GenBank/DDBJ whole genome shotgun (WGS) entry which is preliminary data.</text>
</comment>
<dbReference type="Gene3D" id="2.60.450.10">
    <property type="entry name" value="Lipopolysaccharide (LPS) transport protein A like domain"/>
    <property type="match status" value="1"/>
</dbReference>
<dbReference type="EMBL" id="JACGBB010000001">
    <property type="protein sequence ID" value="MBZ7986580.1"/>
    <property type="molecule type" value="Genomic_DNA"/>
</dbReference>
<feature type="chain" id="PRO_5046779519" description="Organic solvent tolerance-like N-terminal domain-containing protein" evidence="2">
    <location>
        <begin position="17"/>
        <end position="151"/>
    </location>
</feature>
<evidence type="ECO:0000256" key="1">
    <source>
        <dbReference type="ARBA" id="ARBA00022729"/>
    </source>
</evidence>
<feature type="signal peptide" evidence="2">
    <location>
        <begin position="1"/>
        <end position="16"/>
    </location>
</feature>
<organism evidence="4 5">
    <name type="scientific">Campylobacter canadensis</name>
    <dbReference type="NCBI Taxonomy" id="449520"/>
    <lineage>
        <taxon>Bacteria</taxon>
        <taxon>Pseudomonadati</taxon>
        <taxon>Campylobacterota</taxon>
        <taxon>Epsilonproteobacteria</taxon>
        <taxon>Campylobacterales</taxon>
        <taxon>Campylobacteraceae</taxon>
        <taxon>Campylobacter</taxon>
    </lineage>
</organism>
<protein>
    <recommendedName>
        <fullName evidence="3">Organic solvent tolerance-like N-terminal domain-containing protein</fullName>
    </recommendedName>
</protein>
<keyword evidence="5" id="KW-1185">Reference proteome</keyword>
<dbReference type="RefSeq" id="WP_172232317.1">
    <property type="nucleotide sequence ID" value="NZ_CP035946.1"/>
</dbReference>
<dbReference type="InterPro" id="IPR052037">
    <property type="entry name" value="LPS_export_LptA"/>
</dbReference>
<dbReference type="Pfam" id="PF03968">
    <property type="entry name" value="LptD_N"/>
    <property type="match status" value="1"/>
</dbReference>